<name>A0AAE3DYQ8_9FIRM</name>
<sequence>MLKIADLEISCFRSILNLKLCIESEPNLISICGENNVGKTNTLRAINLFFNPEDYEISMDRPTLKQAQGGARIDPKITVTLCDDENDEYFQITRDFKYYNIQNEKFLSGVSFTKRGTLINKKSKKTMTFAEIKSKLELIEFRYIESINIDIPDLIEKLTNDAIDVEYEQSRMTKSKQELKNAYVKYITGLQEILDVFSNDISRIFNEFKSNWNVTFKVPSSADTFRDLISDDVELLIDDKGCRGIEQKGSGLQRLAVILLNFEILKRIKHKKSYILCVDEPDIFLHDGLQKKLMEFFKESSDKMQIFYTTHSKNFINQYSMKNIILLGSKHYPQHSARKKRYIDVVETIFIDISTNDGYDQICEHLGIEQNTYNVLKKNNILVEGGCDKKYLEQLGDYFGFKKPNIISADGVTNVEKYLDFYNSYYKDNTTAYKPCVKVLFDNDLAGRDVYCKIKKDKYTYINVCPVLLCNFNNTSNMNLTNNTCNHEIEDYVYPEIICYLVNKLLQKKSFNTIDIGKVTEKIIKPAYQNNGILYTIEYEKNEQNQEEGHKISFVSAKKATNDIKNGLAGMFNIPGDRAIIELLEQCDRKYPYVKNFLKEIFTFE</sequence>
<dbReference type="PANTHER" id="PTHR43581">
    <property type="entry name" value="ATP/GTP PHOSPHATASE"/>
    <property type="match status" value="1"/>
</dbReference>
<protein>
    <submittedName>
        <fullName evidence="2">AAA family ATPase</fullName>
    </submittedName>
</protein>
<organism evidence="2 3">
    <name type="scientific">Hominilimicola fabiformis</name>
    <dbReference type="NCBI Taxonomy" id="2885356"/>
    <lineage>
        <taxon>Bacteria</taxon>
        <taxon>Bacillati</taxon>
        <taxon>Bacillota</taxon>
        <taxon>Clostridia</taxon>
        <taxon>Eubacteriales</taxon>
        <taxon>Oscillospiraceae</taxon>
        <taxon>Hominilimicola</taxon>
    </lineage>
</organism>
<dbReference type="PANTHER" id="PTHR43581:SF4">
    <property type="entry name" value="ATP_GTP PHOSPHATASE"/>
    <property type="match status" value="1"/>
</dbReference>
<evidence type="ECO:0000259" key="1">
    <source>
        <dbReference type="Pfam" id="PF13175"/>
    </source>
</evidence>
<dbReference type="InterPro" id="IPR051396">
    <property type="entry name" value="Bact_Antivir_Def_Nuclease"/>
</dbReference>
<gene>
    <name evidence="2" type="ORF">LKE05_06260</name>
</gene>
<proteinExistence type="predicted"/>
<dbReference type="Pfam" id="PF13175">
    <property type="entry name" value="AAA_15"/>
    <property type="match status" value="1"/>
</dbReference>
<dbReference type="InterPro" id="IPR041685">
    <property type="entry name" value="AAA_GajA/Old/RecF-like"/>
</dbReference>
<accession>A0AAE3DYQ8</accession>
<dbReference type="Proteomes" id="UP001198242">
    <property type="component" value="Unassembled WGS sequence"/>
</dbReference>
<feature type="domain" description="Endonuclease GajA/Old nuclease/RecF-like AAA" evidence="1">
    <location>
        <begin position="3"/>
        <end position="316"/>
    </location>
</feature>
<dbReference type="Gene3D" id="3.40.50.300">
    <property type="entry name" value="P-loop containing nucleotide triphosphate hydrolases"/>
    <property type="match status" value="1"/>
</dbReference>
<dbReference type="EMBL" id="JAJEQM010000007">
    <property type="protein sequence ID" value="MCC2210394.1"/>
    <property type="molecule type" value="Genomic_DNA"/>
</dbReference>
<dbReference type="SUPFAM" id="SSF52540">
    <property type="entry name" value="P-loop containing nucleoside triphosphate hydrolases"/>
    <property type="match status" value="1"/>
</dbReference>
<evidence type="ECO:0000313" key="3">
    <source>
        <dbReference type="Proteomes" id="UP001198242"/>
    </source>
</evidence>
<dbReference type="RefSeq" id="WP_022229117.1">
    <property type="nucleotide sequence ID" value="NZ_JAJEQM010000007.1"/>
</dbReference>
<comment type="caution">
    <text evidence="2">The sequence shown here is derived from an EMBL/GenBank/DDBJ whole genome shotgun (WGS) entry which is preliminary data.</text>
</comment>
<dbReference type="AlphaFoldDB" id="A0AAE3DYQ8"/>
<keyword evidence="3" id="KW-1185">Reference proteome</keyword>
<reference evidence="2 3" key="1">
    <citation type="submission" date="2021-10" db="EMBL/GenBank/DDBJ databases">
        <title>Anaerobic single-cell dispensing facilitates the cultivation of human gut bacteria.</title>
        <authorList>
            <person name="Afrizal A."/>
        </authorList>
    </citation>
    <scope>NUCLEOTIDE SEQUENCE [LARGE SCALE GENOMIC DNA]</scope>
    <source>
        <strain evidence="2 3">CLA-AA-H232</strain>
    </source>
</reference>
<dbReference type="InterPro" id="IPR027417">
    <property type="entry name" value="P-loop_NTPase"/>
</dbReference>
<evidence type="ECO:0000313" key="2">
    <source>
        <dbReference type="EMBL" id="MCC2210394.1"/>
    </source>
</evidence>